<protein>
    <submittedName>
        <fullName evidence="2">Uncharacterized protein</fullName>
    </submittedName>
</protein>
<organism evidence="2 3">
    <name type="scientific">Holothuria leucospilota</name>
    <name type="common">Black long sea cucumber</name>
    <name type="synonym">Mertensiothuria leucospilota</name>
    <dbReference type="NCBI Taxonomy" id="206669"/>
    <lineage>
        <taxon>Eukaryota</taxon>
        <taxon>Metazoa</taxon>
        <taxon>Echinodermata</taxon>
        <taxon>Eleutherozoa</taxon>
        <taxon>Echinozoa</taxon>
        <taxon>Holothuroidea</taxon>
        <taxon>Aspidochirotacea</taxon>
        <taxon>Aspidochirotida</taxon>
        <taxon>Holothuriidae</taxon>
        <taxon>Holothuria</taxon>
    </lineage>
</organism>
<keyword evidence="3" id="KW-1185">Reference proteome</keyword>
<feature type="region of interest" description="Disordered" evidence="1">
    <location>
        <begin position="64"/>
        <end position="118"/>
    </location>
</feature>
<evidence type="ECO:0000313" key="3">
    <source>
        <dbReference type="Proteomes" id="UP001152320"/>
    </source>
</evidence>
<evidence type="ECO:0000313" key="2">
    <source>
        <dbReference type="EMBL" id="KAJ8050068.1"/>
    </source>
</evidence>
<feature type="compositionally biased region" description="Basic and acidic residues" evidence="1">
    <location>
        <begin position="66"/>
        <end position="83"/>
    </location>
</feature>
<gene>
    <name evidence="2" type="ORF">HOLleu_03119</name>
</gene>
<comment type="caution">
    <text evidence="2">The sequence shown here is derived from an EMBL/GenBank/DDBJ whole genome shotgun (WGS) entry which is preliminary data.</text>
</comment>
<reference evidence="2" key="1">
    <citation type="submission" date="2021-10" db="EMBL/GenBank/DDBJ databases">
        <title>Tropical sea cucumber genome reveals ecological adaptation and Cuvierian tubules defense mechanism.</title>
        <authorList>
            <person name="Chen T."/>
        </authorList>
    </citation>
    <scope>NUCLEOTIDE SEQUENCE</scope>
    <source>
        <strain evidence="2">Nanhai2018</strain>
        <tissue evidence="2">Muscle</tissue>
    </source>
</reference>
<evidence type="ECO:0000256" key="1">
    <source>
        <dbReference type="SAM" id="MobiDB-lite"/>
    </source>
</evidence>
<name>A0A9Q1HLR2_HOLLE</name>
<dbReference type="EMBL" id="JAIZAY010000001">
    <property type="protein sequence ID" value="KAJ8050068.1"/>
    <property type="molecule type" value="Genomic_DNA"/>
</dbReference>
<feature type="compositionally biased region" description="Basic and acidic residues" evidence="1">
    <location>
        <begin position="1"/>
        <end position="27"/>
    </location>
</feature>
<dbReference type="AlphaFoldDB" id="A0A9Q1HLR2"/>
<accession>A0A9Q1HLR2</accession>
<sequence>MQLRQRKTDASQDNHSEPQEPANEPHRNKTPAAYQREYRQKTKASKEIYAIHLEHERIRARLFRMKRTEEQKARDRELGPERYRRYRQKHKGEANSTGEGPAKKSLGQKDKHYVRSGALQSRNNELICQFRREEESMRRGVKATPYVINPTVLQ</sequence>
<dbReference type="Proteomes" id="UP001152320">
    <property type="component" value="Chromosome 1"/>
</dbReference>
<feature type="region of interest" description="Disordered" evidence="1">
    <location>
        <begin position="1"/>
        <end position="42"/>
    </location>
</feature>
<proteinExistence type="predicted"/>